<comment type="subcellular location">
    <subcellularLocation>
        <location evidence="1">Membrane</location>
    </subcellularLocation>
</comment>
<dbReference type="GO" id="GO:0019867">
    <property type="term" value="C:outer membrane"/>
    <property type="evidence" value="ECO:0007669"/>
    <property type="project" value="InterPro"/>
</dbReference>
<reference evidence="4 5" key="1">
    <citation type="submission" date="2019-10" db="EMBL/GenBank/DDBJ databases">
        <title>Rudanella paleaurantiibacter sp. nov., isolated from sludge.</title>
        <authorList>
            <person name="Xu S.Q."/>
        </authorList>
    </citation>
    <scope>NUCLEOTIDE SEQUENCE [LARGE SCALE GENOMIC DNA]</scope>
    <source>
        <strain evidence="4 5">HX-22-17</strain>
    </source>
</reference>
<dbReference type="RefSeq" id="WP_152125575.1">
    <property type="nucleotide sequence ID" value="NZ_WELI01000007.1"/>
</dbReference>
<keyword evidence="2" id="KW-0472">Membrane</keyword>
<organism evidence="4 5">
    <name type="scientific">Rudanella paleaurantiibacter</name>
    <dbReference type="NCBI Taxonomy" id="2614655"/>
    <lineage>
        <taxon>Bacteria</taxon>
        <taxon>Pseudomonadati</taxon>
        <taxon>Bacteroidota</taxon>
        <taxon>Cytophagia</taxon>
        <taxon>Cytophagales</taxon>
        <taxon>Cytophagaceae</taxon>
        <taxon>Rudanella</taxon>
    </lineage>
</organism>
<dbReference type="Pfam" id="PF01103">
    <property type="entry name" value="Omp85"/>
    <property type="match status" value="1"/>
</dbReference>
<dbReference type="AlphaFoldDB" id="A0A7J5TW53"/>
<evidence type="ECO:0000313" key="5">
    <source>
        <dbReference type="Proteomes" id="UP000488299"/>
    </source>
</evidence>
<proteinExistence type="predicted"/>
<dbReference type="InterPro" id="IPR000184">
    <property type="entry name" value="Bac_surfAg_D15"/>
</dbReference>
<dbReference type="Proteomes" id="UP000488299">
    <property type="component" value="Unassembled WGS sequence"/>
</dbReference>
<dbReference type="EMBL" id="WELI01000007">
    <property type="protein sequence ID" value="KAB7728682.1"/>
    <property type="molecule type" value="Genomic_DNA"/>
</dbReference>
<protein>
    <submittedName>
        <fullName evidence="4">BamA/TamA family outer membrane protein</fullName>
    </submittedName>
</protein>
<evidence type="ECO:0000256" key="2">
    <source>
        <dbReference type="ARBA" id="ARBA00023136"/>
    </source>
</evidence>
<dbReference type="Gene3D" id="2.40.160.50">
    <property type="entry name" value="membrane protein fhac: a member of the omp85/tpsb transporter family"/>
    <property type="match status" value="1"/>
</dbReference>
<keyword evidence="5" id="KW-1185">Reference proteome</keyword>
<sequence length="363" mass="40747">MPLVSLLLALAFTAPPDSLPKRFKLLPLPLVYYTPETRLAYGVAATATFQLGARPRPADTTHTLSRPSQVTFGVAYTQNKQILFYLPFNLFWARDTYYANGEVGYYRYNYFFFGLGQREVEQELYGVDFPRIRVNAFRRIVPRLKTGKLYAGLRYQYEDYRVTSVEPGGLLASGTVPGGTGSRLSGGGLGLFYDRRNQIFFPTQGLVADLTYLNHHPALGSGVRFTRYGLDVSSYHSLNRHAVLALNYALSGTVGTAPFNALSLLGGTKRMRGYYEGRFRDDNLALLQAEIRFDLYRRLGAVVFGSVGVLGDNRRWLRPDDPKGAYGGGLRFTLNRRDHLNLRLDYGIGRQSTGFYLTIGEAF</sequence>
<evidence type="ECO:0000313" key="4">
    <source>
        <dbReference type="EMBL" id="KAB7728682.1"/>
    </source>
</evidence>
<comment type="caution">
    <text evidence="4">The sequence shown here is derived from an EMBL/GenBank/DDBJ whole genome shotgun (WGS) entry which is preliminary data.</text>
</comment>
<feature type="domain" description="Bacterial surface antigen (D15)" evidence="3">
    <location>
        <begin position="76"/>
        <end position="363"/>
    </location>
</feature>
<evidence type="ECO:0000256" key="1">
    <source>
        <dbReference type="ARBA" id="ARBA00004370"/>
    </source>
</evidence>
<gene>
    <name evidence="4" type="ORF">F5984_17765</name>
</gene>
<accession>A0A7J5TW53</accession>
<name>A0A7J5TW53_9BACT</name>
<evidence type="ECO:0000259" key="3">
    <source>
        <dbReference type="Pfam" id="PF01103"/>
    </source>
</evidence>